<comment type="caution">
    <text evidence="2">The sequence shown here is derived from an EMBL/GenBank/DDBJ whole genome shotgun (WGS) entry which is preliminary data.</text>
</comment>
<evidence type="ECO:0000259" key="1">
    <source>
        <dbReference type="Pfam" id="PF00149"/>
    </source>
</evidence>
<evidence type="ECO:0000313" key="3">
    <source>
        <dbReference type="Proteomes" id="UP000070121"/>
    </source>
</evidence>
<dbReference type="Pfam" id="PF00149">
    <property type="entry name" value="Metallophos"/>
    <property type="match status" value="1"/>
</dbReference>
<dbReference type="PANTHER" id="PTHR12905:SF0">
    <property type="entry name" value="CALCINEURIN-LIKE PHOSPHOESTERASE DOMAIN-CONTAINING PROTEIN"/>
    <property type="match status" value="1"/>
</dbReference>
<reference evidence="2 3" key="1">
    <citation type="submission" date="2014-02" db="EMBL/GenBank/DDBJ databases">
        <title>The genome sequence of Colletotrichum salicis CBS 607.94.</title>
        <authorList>
            <person name="Baroncelli R."/>
            <person name="Thon M.R."/>
        </authorList>
    </citation>
    <scope>NUCLEOTIDE SEQUENCE [LARGE SCALE GENOMIC DNA]</scope>
    <source>
        <strain evidence="2 3">CBS 607.94</strain>
    </source>
</reference>
<dbReference type="GO" id="GO:0016787">
    <property type="term" value="F:hydrolase activity"/>
    <property type="evidence" value="ECO:0007669"/>
    <property type="project" value="InterPro"/>
</dbReference>
<protein>
    <recommendedName>
        <fullName evidence="1">Calcineurin-like phosphoesterase domain-containing protein</fullName>
    </recommendedName>
</protein>
<dbReference type="CDD" id="cd07379">
    <property type="entry name" value="MPP_239FB"/>
    <property type="match status" value="1"/>
</dbReference>
<organism evidence="2 3">
    <name type="scientific">Colletotrichum salicis</name>
    <dbReference type="NCBI Taxonomy" id="1209931"/>
    <lineage>
        <taxon>Eukaryota</taxon>
        <taxon>Fungi</taxon>
        <taxon>Dikarya</taxon>
        <taxon>Ascomycota</taxon>
        <taxon>Pezizomycotina</taxon>
        <taxon>Sordariomycetes</taxon>
        <taxon>Hypocreomycetidae</taxon>
        <taxon>Glomerellales</taxon>
        <taxon>Glomerellaceae</taxon>
        <taxon>Colletotrichum</taxon>
        <taxon>Colletotrichum acutatum species complex</taxon>
    </lineage>
</organism>
<keyword evidence="3" id="KW-1185">Reference proteome</keyword>
<gene>
    <name evidence="2" type="ORF">CSAL01_01078</name>
</gene>
<dbReference type="EMBL" id="JFFI01002158">
    <property type="protein sequence ID" value="KXH41576.1"/>
    <property type="molecule type" value="Genomic_DNA"/>
</dbReference>
<dbReference type="OrthoDB" id="630188at2759"/>
<dbReference type="InterPro" id="IPR029052">
    <property type="entry name" value="Metallo-depent_PP-like"/>
</dbReference>
<name>A0A135T0B0_9PEZI</name>
<dbReference type="PANTHER" id="PTHR12905">
    <property type="entry name" value="METALLOPHOSPHOESTERASE"/>
    <property type="match status" value="1"/>
</dbReference>
<dbReference type="InterPro" id="IPR051693">
    <property type="entry name" value="UPF0046_metallophosphoest"/>
</dbReference>
<accession>A0A135T0B0</accession>
<sequence length="320" mass="35747">MSSTTQTRFLIISDTHGHTFPPEIMPFAPVDVLIHCGDLTHHSKMDEYRQTLTMLKAFKASRTLVIAGNHDFSLDTVAFKAKIEQANRIYGSPLEADLVEREFGGLKVYASPYTPSSSSSERWGFSYNESEGHVFDIKTDTDIVITHGPPRGIMDISADQKRIGFSDLCAAVAKSQPRLHCFGHVHGGWGAKNVAWRPQISDRPSHFGDIDHGKSEVIDDLTTLGGTQFESEEDKITGEGKLERHRWQRCCSAGYTRAHSSWSEPKSTMFVNAALEANGELQRFPWIIDIDLPRGEICMASKTEGKRKREESYRSKGTIG</sequence>
<evidence type="ECO:0000313" key="2">
    <source>
        <dbReference type="EMBL" id="KXH41576.1"/>
    </source>
</evidence>
<dbReference type="Proteomes" id="UP000070121">
    <property type="component" value="Unassembled WGS sequence"/>
</dbReference>
<proteinExistence type="predicted"/>
<dbReference type="InterPro" id="IPR004843">
    <property type="entry name" value="Calcineurin-like_PHP"/>
</dbReference>
<dbReference type="SUPFAM" id="SSF56300">
    <property type="entry name" value="Metallo-dependent phosphatases"/>
    <property type="match status" value="1"/>
</dbReference>
<dbReference type="Gene3D" id="3.60.21.10">
    <property type="match status" value="1"/>
</dbReference>
<dbReference type="AlphaFoldDB" id="A0A135T0B0"/>
<feature type="domain" description="Calcineurin-like phosphoesterase" evidence="1">
    <location>
        <begin position="8"/>
        <end position="187"/>
    </location>
</feature>